<dbReference type="InterPro" id="IPR010080">
    <property type="entry name" value="Thioester_reductase-like_dom"/>
</dbReference>
<evidence type="ECO:0000259" key="5">
    <source>
        <dbReference type="PROSITE" id="PS50075"/>
    </source>
</evidence>
<accession>A0A177F334</accession>
<dbReference type="GO" id="GO:0016020">
    <property type="term" value="C:membrane"/>
    <property type="evidence" value="ECO:0007669"/>
    <property type="project" value="TreeGrafter"/>
</dbReference>
<dbReference type="Proteomes" id="UP000077002">
    <property type="component" value="Unassembled WGS sequence"/>
</dbReference>
<dbReference type="PROSITE" id="PS00455">
    <property type="entry name" value="AMP_BINDING"/>
    <property type="match status" value="1"/>
</dbReference>
<reference evidence="6 7" key="1">
    <citation type="submission" date="2016-03" db="EMBL/GenBank/DDBJ databases">
        <title>Draft genome sequence of the Fonsecaea monophora CBS 269.37.</title>
        <authorList>
            <person name="Bombassaro A."/>
            <person name="Vinicius W.A."/>
            <person name="De Hoog S."/>
            <person name="Sun J."/>
            <person name="Souza E.M."/>
            <person name="Raittz R.T."/>
            <person name="Costa F."/>
            <person name="Leao A.C."/>
            <person name="Tadra-Sfeir M.Z."/>
            <person name="Baura V."/>
            <person name="Balsanelli E."/>
            <person name="Pedrosa F.O."/>
            <person name="Moreno L.F."/>
            <person name="Steffens M.B."/>
            <person name="Xi L."/>
            <person name="Bocca A.L."/>
            <person name="Felipe M.S."/>
            <person name="Teixeira M."/>
            <person name="Telles Filho F.Q."/>
            <person name="Azevedo C.M."/>
            <person name="Gomes R."/>
            <person name="Vicente V.A."/>
        </authorList>
    </citation>
    <scope>NUCLEOTIDE SEQUENCE [LARGE SCALE GENOMIC DNA]</scope>
    <source>
        <strain evidence="6 7">CBS 269.37</strain>
    </source>
</reference>
<keyword evidence="7" id="KW-1185">Reference proteome</keyword>
<dbReference type="InterPro" id="IPR020845">
    <property type="entry name" value="AMP-binding_CS"/>
</dbReference>
<protein>
    <recommendedName>
        <fullName evidence="5">Carrier domain-containing protein</fullName>
    </recommendedName>
</protein>
<keyword evidence="2" id="KW-0597">Phosphoprotein</keyword>
<dbReference type="EMBL" id="LVKK01000069">
    <property type="protein sequence ID" value="OAG37619.1"/>
    <property type="molecule type" value="Genomic_DNA"/>
</dbReference>
<dbReference type="GO" id="GO:0005524">
    <property type="term" value="F:ATP binding"/>
    <property type="evidence" value="ECO:0007669"/>
    <property type="project" value="UniProtKB-KW"/>
</dbReference>
<dbReference type="Gene3D" id="3.40.50.720">
    <property type="entry name" value="NAD(P)-binding Rossmann-like Domain"/>
    <property type="match status" value="1"/>
</dbReference>
<keyword evidence="4" id="KW-0067">ATP-binding</keyword>
<keyword evidence="3" id="KW-0547">Nucleotide-binding</keyword>
<dbReference type="InterPro" id="IPR000873">
    <property type="entry name" value="AMP-dep_synth/lig_dom"/>
</dbReference>
<dbReference type="SUPFAM" id="SSF51735">
    <property type="entry name" value="NAD(P)-binding Rossmann-fold domains"/>
    <property type="match status" value="1"/>
</dbReference>
<dbReference type="GO" id="GO:0016620">
    <property type="term" value="F:oxidoreductase activity, acting on the aldehyde or oxo group of donors, NAD or NADP as acceptor"/>
    <property type="evidence" value="ECO:0007669"/>
    <property type="project" value="InterPro"/>
</dbReference>
<proteinExistence type="predicted"/>
<dbReference type="SUPFAM" id="SSF47336">
    <property type="entry name" value="ACP-like"/>
    <property type="match status" value="1"/>
</dbReference>
<dbReference type="Pfam" id="PF00550">
    <property type="entry name" value="PP-binding"/>
    <property type="match status" value="1"/>
</dbReference>
<dbReference type="PROSITE" id="PS50075">
    <property type="entry name" value="CARRIER"/>
    <property type="match status" value="1"/>
</dbReference>
<organism evidence="6 7">
    <name type="scientific">Fonsecaea monophora</name>
    <dbReference type="NCBI Taxonomy" id="254056"/>
    <lineage>
        <taxon>Eukaryota</taxon>
        <taxon>Fungi</taxon>
        <taxon>Dikarya</taxon>
        <taxon>Ascomycota</taxon>
        <taxon>Pezizomycotina</taxon>
        <taxon>Eurotiomycetes</taxon>
        <taxon>Chaetothyriomycetidae</taxon>
        <taxon>Chaetothyriales</taxon>
        <taxon>Herpotrichiellaceae</taxon>
        <taxon>Fonsecaea</taxon>
    </lineage>
</organism>
<dbReference type="SUPFAM" id="SSF56801">
    <property type="entry name" value="Acetyl-CoA synthetase-like"/>
    <property type="match status" value="1"/>
</dbReference>
<dbReference type="OrthoDB" id="408177at2759"/>
<dbReference type="Pfam" id="PF07993">
    <property type="entry name" value="NAD_binding_4"/>
    <property type="match status" value="1"/>
</dbReference>
<dbReference type="PANTHER" id="PTHR43272">
    <property type="entry name" value="LONG-CHAIN-FATTY-ACID--COA LIGASE"/>
    <property type="match status" value="1"/>
</dbReference>
<evidence type="ECO:0000313" key="7">
    <source>
        <dbReference type="Proteomes" id="UP000077002"/>
    </source>
</evidence>
<dbReference type="RefSeq" id="XP_022509571.1">
    <property type="nucleotide sequence ID" value="XM_022658175.1"/>
</dbReference>
<dbReference type="Pfam" id="PF00501">
    <property type="entry name" value="AMP-binding"/>
    <property type="match status" value="1"/>
</dbReference>
<dbReference type="NCBIfam" id="TIGR01746">
    <property type="entry name" value="Thioester-redct"/>
    <property type="match status" value="1"/>
</dbReference>
<evidence type="ECO:0000256" key="1">
    <source>
        <dbReference type="ARBA" id="ARBA00022450"/>
    </source>
</evidence>
<evidence type="ECO:0000256" key="4">
    <source>
        <dbReference type="ARBA" id="ARBA00022840"/>
    </source>
</evidence>
<dbReference type="InterPro" id="IPR009081">
    <property type="entry name" value="PP-bd_ACP"/>
</dbReference>
<dbReference type="Gene3D" id="3.40.50.12780">
    <property type="entry name" value="N-terminal domain of ligase-like"/>
    <property type="match status" value="1"/>
</dbReference>
<dbReference type="NCBIfam" id="NF041592">
    <property type="entry name" value="carboxyl_red"/>
    <property type="match status" value="1"/>
</dbReference>
<dbReference type="InterPro" id="IPR046407">
    <property type="entry name" value="CAR"/>
</dbReference>
<gene>
    <name evidence="6" type="ORF">AYO21_08227</name>
</gene>
<evidence type="ECO:0000256" key="3">
    <source>
        <dbReference type="ARBA" id="ARBA00022741"/>
    </source>
</evidence>
<dbReference type="InterPro" id="IPR036291">
    <property type="entry name" value="NAD(P)-bd_dom_sf"/>
</dbReference>
<keyword evidence="1" id="KW-0596">Phosphopantetheine</keyword>
<dbReference type="InterPro" id="IPR042099">
    <property type="entry name" value="ANL_N_sf"/>
</dbReference>
<evidence type="ECO:0000256" key="2">
    <source>
        <dbReference type="ARBA" id="ARBA00022553"/>
    </source>
</evidence>
<dbReference type="InterPro" id="IPR013120">
    <property type="entry name" value="FAR_NAD-bd"/>
</dbReference>
<dbReference type="GeneID" id="34603375"/>
<dbReference type="PANTHER" id="PTHR43272:SF33">
    <property type="entry name" value="AMP-BINDING DOMAIN-CONTAINING PROTEIN-RELATED"/>
    <property type="match status" value="1"/>
</dbReference>
<name>A0A177F334_9EURO</name>
<dbReference type="GO" id="GO:0004467">
    <property type="term" value="F:long-chain fatty acid-CoA ligase activity"/>
    <property type="evidence" value="ECO:0007669"/>
    <property type="project" value="TreeGrafter"/>
</dbReference>
<dbReference type="Gene3D" id="1.10.1200.10">
    <property type="entry name" value="ACP-like"/>
    <property type="match status" value="1"/>
</dbReference>
<dbReference type="GO" id="GO:0031177">
    <property type="term" value="F:phosphopantetheine binding"/>
    <property type="evidence" value="ECO:0007669"/>
    <property type="project" value="InterPro"/>
</dbReference>
<sequence length="1293" mass="142706">MAVLSQKTKPARPSRVSLDALLASHGTIRSHPTPSISSTGHYMLLDLSGTTRNLAYVWWVPLCGMDHRDESGVDLVGVRRHSGGDRKYGHQAIMKELAPAEDRDGRGLDFPWLSDLRARFISRRIAAKDMIPTNTMAVAVESSNIVPPVGIPDTGPVNPPAQRESLATRVAQILQRGGDAPALAERDREVVGDPETGETSLKLFPSFRTLSFKDVWQQVRDVAYDLYYDADAPLRPRVPIAFLGFCGIDYSVLEFAGHLLGAVIAPLQIDAPLSTLDPLIAELEPLIITVSIEQVDKAVELAANNKMVKRIIVFSYNADLSLERSIFDAAQAKLTARGVSAKLDSLDDIRQRRKDSPVPPLDMPEKGTDPLHLLVYTSGSTGTPKGAMITQRIMLRMWSLAWSQHNGGEVTLCYYPMNHILGQSSVAGSLVSGGICCFTAKSDMSTILEDLALVRPTKFTIVPRVGEMIYQWYLDEYSQRLKNGADPKTLESDLKVELRDKVMGGRIKSALVAGAKLKENITAFMAEVLGTFIEFGYGGTEMGVVCARTKVQRPPVIDWKLEDVPEMGYYTSDKPYPRGQFLLKSESVVAGYFKRPDLNSKVFTEDGYYISGDILAQVGPDELIFLDRTNNVLKLSQGEFVATQRLEYIFADKIPEIRQIYIYGESDQAYLVGVIVPSKEALEEFGSNLDELKVILHQKIKDVAKEEGLLPYEIPRDFIIETTAFSYNNGLLSNLLKNLYPKLKIKYRDQMRALYSSLAAKQHEELQLLQSSADNLPTLEIVCKAAQLVLGDTLTDVDPDSLFSENGGDSISSHTFSKRLQSLFNIDIPLSVIANPANSFRNIADFVDQAKAQAKDKSLFEVLHGKNPTVAKATDFTLDKFIDAEVLAKAAQTPFVTGPIKIVLLTGSTGFLGRFNCLKWLEHLAPVGGKVICIVRGKNNADARQRLEAAIDTGDKALLEHFNQLARDHLEVLAGDLGQTHLGLDSETWQRLADSVDLIFHSGALVNHVLPYSELFHPNVIGTANLIQLAITTRRKRFVYVSTLAVVGREDQLDENADVRVAIPEVPIDQSHANGYRVSKWGGEVLLRNAHDAFGLASTVFRSDMILADRKYAGQINVPDMFTRLLISLISTGIAPASFYPIGPDGQPQRAVYGGIPVDYLAEVTNGIALARESGYQTYHARNQEAGGGSLDTVTEGLEQSGIKIQRIPDYDDWFTRFSAGNRALPNGVRQRSFLPLLRSFAKPNHGIQAQSTDEFRKAIQNAPECPEKTIPGITLDIVKKYVSDINHLQLLQ</sequence>
<comment type="caution">
    <text evidence="6">The sequence shown here is derived from an EMBL/GenBank/DDBJ whole genome shotgun (WGS) entry which is preliminary data.</text>
</comment>
<evidence type="ECO:0000313" key="6">
    <source>
        <dbReference type="EMBL" id="OAG37619.1"/>
    </source>
</evidence>
<dbReference type="GO" id="GO:0050661">
    <property type="term" value="F:NADP binding"/>
    <property type="evidence" value="ECO:0007669"/>
    <property type="project" value="InterPro"/>
</dbReference>
<feature type="domain" description="Carrier" evidence="5">
    <location>
        <begin position="776"/>
        <end position="851"/>
    </location>
</feature>
<dbReference type="InterPro" id="IPR036736">
    <property type="entry name" value="ACP-like_sf"/>
</dbReference>